<keyword evidence="2" id="KW-1133">Transmembrane helix</keyword>
<accession>A0A366HYK6</accession>
<dbReference type="SMART" id="SM00646">
    <property type="entry name" value="Ami_3"/>
    <property type="match status" value="1"/>
</dbReference>
<keyword evidence="5" id="KW-1185">Reference proteome</keyword>
<dbReference type="InterPro" id="IPR036366">
    <property type="entry name" value="PGBDSf"/>
</dbReference>
<dbReference type="Proteomes" id="UP000253490">
    <property type="component" value="Unassembled WGS sequence"/>
</dbReference>
<dbReference type="Gene3D" id="3.40.630.40">
    <property type="entry name" value="Zn-dependent exopeptidases"/>
    <property type="match status" value="1"/>
</dbReference>
<feature type="domain" description="MurNAc-LAA" evidence="3">
    <location>
        <begin position="226"/>
        <end position="335"/>
    </location>
</feature>
<keyword evidence="1" id="KW-0378">Hydrolase</keyword>
<dbReference type="PANTHER" id="PTHR30404:SF0">
    <property type="entry name" value="N-ACETYLMURAMOYL-L-ALANINE AMIDASE AMIC"/>
    <property type="match status" value="1"/>
</dbReference>
<dbReference type="Gene3D" id="1.10.101.10">
    <property type="entry name" value="PGBD-like superfamily/PGBD"/>
    <property type="match status" value="2"/>
</dbReference>
<dbReference type="GO" id="GO:0008745">
    <property type="term" value="F:N-acetylmuramoyl-L-alanine amidase activity"/>
    <property type="evidence" value="ECO:0007669"/>
    <property type="project" value="InterPro"/>
</dbReference>
<feature type="transmembrane region" description="Helical" evidence="2">
    <location>
        <begin position="519"/>
        <end position="552"/>
    </location>
</feature>
<evidence type="ECO:0000313" key="4">
    <source>
        <dbReference type="EMBL" id="RBP58749.1"/>
    </source>
</evidence>
<dbReference type="EMBL" id="QNRX01000021">
    <property type="protein sequence ID" value="RBP58749.1"/>
    <property type="molecule type" value="Genomic_DNA"/>
</dbReference>
<keyword evidence="2" id="KW-0812">Transmembrane</keyword>
<evidence type="ECO:0000256" key="2">
    <source>
        <dbReference type="SAM" id="Phobius"/>
    </source>
</evidence>
<name>A0A366HYK6_9FIRM</name>
<organism evidence="4 5">
    <name type="scientific">Alkalibaculum bacchi</name>
    <dbReference type="NCBI Taxonomy" id="645887"/>
    <lineage>
        <taxon>Bacteria</taxon>
        <taxon>Bacillati</taxon>
        <taxon>Bacillota</taxon>
        <taxon>Clostridia</taxon>
        <taxon>Eubacteriales</taxon>
        <taxon>Eubacteriaceae</taxon>
        <taxon>Alkalibaculum</taxon>
    </lineage>
</organism>
<protein>
    <submittedName>
        <fullName evidence="4">N-acetylmuramoyl-L-alanine amidase</fullName>
    </submittedName>
</protein>
<dbReference type="GO" id="GO:0030288">
    <property type="term" value="C:outer membrane-bounded periplasmic space"/>
    <property type="evidence" value="ECO:0007669"/>
    <property type="project" value="TreeGrafter"/>
</dbReference>
<evidence type="ECO:0000313" key="5">
    <source>
        <dbReference type="Proteomes" id="UP000253490"/>
    </source>
</evidence>
<dbReference type="InterPro" id="IPR050695">
    <property type="entry name" value="N-acetylmuramoyl_amidase_3"/>
</dbReference>
<dbReference type="CDD" id="cd02696">
    <property type="entry name" value="MurNAc-LAA"/>
    <property type="match status" value="1"/>
</dbReference>
<evidence type="ECO:0000256" key="1">
    <source>
        <dbReference type="ARBA" id="ARBA00022801"/>
    </source>
</evidence>
<sequence length="554" mass="59885">MDYRRAIYYTSPVITGDDVTYVQERLKGLGFYKGAIDGSFGPSCKQAVISFQKTNLLEPDGSVGPITWNFLFSSNAINVLTYTRALYYTSPVITGNDVSYVQRRLKLLGFYTEEVDGSFGPACKQAVMDFQNANGLAVDGSVGPATWNKLFGIDSSGGIGNLGSIKKVFIDPGHGGIDPGALGNGLREKDITLSMALKLGNLLQSKGMSVQYSRTTDKYVSLQNRASQANAWGADLFVSIHCNAFTSSSAHGTECFTYPSASASTKALSRNVSNDMAKSLSLTNRGHKEANFAVLRLTKMPAILTETAFITNSSDASKLSSRQNEFVSSLASQILGANIDLPDETKGVLYYARQNGLFKGLGINIETFNTKSPVQLISIKPLVTLQVELSATSKFPIPTRYEVLDLSLSPGQIETSLLGKLGSAGVIFGSEMNLQMPINQLKATQNIDKYMKYSVQPGNGYLEVTFEVAAPTNDRTTYQRFIYKIHRDQLDFSGSTVQIPVQSTNREGINLEEFDIIPVALTAVAVIAVIGFIVSTGGLGAAAPAILIPLFIKW</sequence>
<dbReference type="Pfam" id="PF01471">
    <property type="entry name" value="PG_binding_1"/>
    <property type="match status" value="2"/>
</dbReference>
<dbReference type="AlphaFoldDB" id="A0A366HYK6"/>
<gene>
    <name evidence="4" type="ORF">DES36_12132</name>
</gene>
<dbReference type="Pfam" id="PF01520">
    <property type="entry name" value="Amidase_3"/>
    <property type="match status" value="1"/>
</dbReference>
<comment type="caution">
    <text evidence="4">The sequence shown here is derived from an EMBL/GenBank/DDBJ whole genome shotgun (WGS) entry which is preliminary data.</text>
</comment>
<dbReference type="PANTHER" id="PTHR30404">
    <property type="entry name" value="N-ACETYLMURAMOYL-L-ALANINE AMIDASE"/>
    <property type="match status" value="1"/>
</dbReference>
<dbReference type="InterPro" id="IPR002508">
    <property type="entry name" value="MurNAc-LAA_cat"/>
</dbReference>
<dbReference type="InterPro" id="IPR002477">
    <property type="entry name" value="Peptidoglycan-bd-like"/>
</dbReference>
<dbReference type="OrthoDB" id="9772024at2"/>
<evidence type="ECO:0000259" key="3">
    <source>
        <dbReference type="SMART" id="SM00646"/>
    </source>
</evidence>
<reference evidence="4 5" key="1">
    <citation type="submission" date="2018-06" db="EMBL/GenBank/DDBJ databases">
        <title>Genomic Encyclopedia of Type Strains, Phase IV (KMG-IV): sequencing the most valuable type-strain genomes for metagenomic binning, comparative biology and taxonomic classification.</title>
        <authorList>
            <person name="Goeker M."/>
        </authorList>
    </citation>
    <scope>NUCLEOTIDE SEQUENCE [LARGE SCALE GENOMIC DNA]</scope>
    <source>
        <strain evidence="4 5">DSM 22112</strain>
    </source>
</reference>
<dbReference type="InterPro" id="IPR036365">
    <property type="entry name" value="PGBD-like_sf"/>
</dbReference>
<dbReference type="SUPFAM" id="SSF47090">
    <property type="entry name" value="PGBD-like"/>
    <property type="match status" value="2"/>
</dbReference>
<keyword evidence="2" id="KW-0472">Membrane</keyword>
<dbReference type="GO" id="GO:0009253">
    <property type="term" value="P:peptidoglycan catabolic process"/>
    <property type="evidence" value="ECO:0007669"/>
    <property type="project" value="InterPro"/>
</dbReference>
<dbReference type="RefSeq" id="WP_113921629.1">
    <property type="nucleotide sequence ID" value="NZ_QNRX01000021.1"/>
</dbReference>
<dbReference type="SUPFAM" id="SSF53187">
    <property type="entry name" value="Zn-dependent exopeptidases"/>
    <property type="match status" value="1"/>
</dbReference>
<proteinExistence type="predicted"/>